<dbReference type="InterPro" id="IPR050517">
    <property type="entry name" value="DDR_Repair_Kinase"/>
</dbReference>
<evidence type="ECO:0000259" key="10">
    <source>
        <dbReference type="PROSITE" id="PS51189"/>
    </source>
</evidence>
<comment type="catalytic activity">
    <reaction evidence="7">
        <text>L-seryl-[protein] + ATP = O-phospho-L-seryl-[protein] + ADP + H(+)</text>
        <dbReference type="Rhea" id="RHEA:17989"/>
        <dbReference type="Rhea" id="RHEA-COMP:9863"/>
        <dbReference type="Rhea" id="RHEA-COMP:11604"/>
        <dbReference type="ChEBI" id="CHEBI:15378"/>
        <dbReference type="ChEBI" id="CHEBI:29999"/>
        <dbReference type="ChEBI" id="CHEBI:30616"/>
        <dbReference type="ChEBI" id="CHEBI:83421"/>
        <dbReference type="ChEBI" id="CHEBI:456216"/>
        <dbReference type="EC" id="2.7.11.1"/>
    </reaction>
</comment>
<evidence type="ECO:0000313" key="13">
    <source>
        <dbReference type="Proteomes" id="UP000692954"/>
    </source>
</evidence>
<name>A0A8S1PEW6_9CILI</name>
<dbReference type="Proteomes" id="UP000692954">
    <property type="component" value="Unassembled WGS sequence"/>
</dbReference>
<comment type="similarity">
    <text evidence="1 8">Belongs to the PI3/PI4-kinase family.</text>
</comment>
<dbReference type="PROSITE" id="PS00916">
    <property type="entry name" value="PI3_4_KINASE_2"/>
    <property type="match status" value="1"/>
</dbReference>
<organism evidence="12 13">
    <name type="scientific">Paramecium sonneborni</name>
    <dbReference type="NCBI Taxonomy" id="65129"/>
    <lineage>
        <taxon>Eukaryota</taxon>
        <taxon>Sar</taxon>
        <taxon>Alveolata</taxon>
        <taxon>Ciliophora</taxon>
        <taxon>Intramacronucleata</taxon>
        <taxon>Oligohymenophorea</taxon>
        <taxon>Peniculida</taxon>
        <taxon>Parameciidae</taxon>
        <taxon>Paramecium</taxon>
    </lineage>
</organism>
<dbReference type="InterPro" id="IPR057564">
    <property type="entry name" value="HEAT_ATR"/>
</dbReference>
<keyword evidence="8" id="KW-0723">Serine/threonine-protein kinase</keyword>
<dbReference type="InterPro" id="IPR026683">
    <property type="entry name" value="TOR_cat"/>
</dbReference>
<dbReference type="SMART" id="SM01345">
    <property type="entry name" value="Rapamycin_bind"/>
    <property type="match status" value="1"/>
</dbReference>
<evidence type="ECO:0000256" key="4">
    <source>
        <dbReference type="ARBA" id="ARBA00022741"/>
    </source>
</evidence>
<dbReference type="GO" id="GO:0016242">
    <property type="term" value="P:negative regulation of macroautophagy"/>
    <property type="evidence" value="ECO:0007669"/>
    <property type="project" value="TreeGrafter"/>
</dbReference>
<dbReference type="InterPro" id="IPR014009">
    <property type="entry name" value="PIK_FAT"/>
</dbReference>
<dbReference type="PANTHER" id="PTHR11139">
    <property type="entry name" value="ATAXIA TELANGIECTASIA MUTATED ATM -RELATED"/>
    <property type="match status" value="1"/>
</dbReference>
<dbReference type="GO" id="GO:0005737">
    <property type="term" value="C:cytoplasm"/>
    <property type="evidence" value="ECO:0007669"/>
    <property type="project" value="TreeGrafter"/>
</dbReference>
<feature type="domain" description="FATC" evidence="11">
    <location>
        <begin position="2454"/>
        <end position="2486"/>
    </location>
</feature>
<dbReference type="InterPro" id="IPR009076">
    <property type="entry name" value="FRB_dom"/>
</dbReference>
<keyword evidence="4 8" id="KW-0547">Nucleotide-binding</keyword>
<evidence type="ECO:0000256" key="1">
    <source>
        <dbReference type="ARBA" id="ARBA00011031"/>
    </source>
</evidence>
<evidence type="ECO:0000256" key="2">
    <source>
        <dbReference type="ARBA" id="ARBA00022679"/>
    </source>
</evidence>
<feature type="domain" description="FAT" evidence="10">
    <location>
        <begin position="1339"/>
        <end position="1891"/>
    </location>
</feature>
<dbReference type="InterPro" id="IPR003151">
    <property type="entry name" value="PIK-rel_kinase_FAT"/>
</dbReference>
<dbReference type="InterPro" id="IPR018936">
    <property type="entry name" value="PI3/4_kinase_CS"/>
</dbReference>
<dbReference type="CDD" id="cd05169">
    <property type="entry name" value="PIKKc_TOR"/>
    <property type="match status" value="1"/>
</dbReference>
<dbReference type="PROSITE" id="PS51190">
    <property type="entry name" value="FATC"/>
    <property type="match status" value="1"/>
</dbReference>
<protein>
    <recommendedName>
        <fullName evidence="8">Serine/threonine-protein kinase TOR</fullName>
        <ecNumber evidence="8">2.7.11.1</ecNumber>
    </recommendedName>
</protein>
<dbReference type="InterPro" id="IPR003152">
    <property type="entry name" value="FATC_dom"/>
</dbReference>
<reference evidence="12" key="1">
    <citation type="submission" date="2021-01" db="EMBL/GenBank/DDBJ databases">
        <authorList>
            <consortium name="Genoscope - CEA"/>
            <person name="William W."/>
        </authorList>
    </citation>
    <scope>NUCLEOTIDE SEQUENCE</scope>
</reference>
<evidence type="ECO:0000313" key="12">
    <source>
        <dbReference type="EMBL" id="CAD8101697.1"/>
    </source>
</evidence>
<keyword evidence="5 8" id="KW-0418">Kinase</keyword>
<accession>A0A8S1PEW6</accession>
<keyword evidence="6 8" id="KW-0067">ATP-binding</keyword>
<dbReference type="PROSITE" id="PS00915">
    <property type="entry name" value="PI3_4_KINASE_1"/>
    <property type="match status" value="1"/>
</dbReference>
<keyword evidence="13" id="KW-1185">Reference proteome</keyword>
<dbReference type="Pfam" id="PF02259">
    <property type="entry name" value="FAT"/>
    <property type="match status" value="1"/>
</dbReference>
<comment type="caution">
    <text evidence="12">The sequence shown here is derived from an EMBL/GenBank/DDBJ whole genome shotgun (WGS) entry which is preliminary data.</text>
</comment>
<dbReference type="PROSITE" id="PS50290">
    <property type="entry name" value="PI3_4_KINASE_3"/>
    <property type="match status" value="1"/>
</dbReference>
<dbReference type="EMBL" id="CAJJDN010000076">
    <property type="protein sequence ID" value="CAD8101697.1"/>
    <property type="molecule type" value="Genomic_DNA"/>
</dbReference>
<dbReference type="GO" id="GO:0044877">
    <property type="term" value="F:protein-containing complex binding"/>
    <property type="evidence" value="ECO:0007669"/>
    <property type="project" value="InterPro"/>
</dbReference>
<evidence type="ECO:0000256" key="5">
    <source>
        <dbReference type="ARBA" id="ARBA00022777"/>
    </source>
</evidence>
<evidence type="ECO:0000256" key="6">
    <source>
        <dbReference type="ARBA" id="ARBA00022840"/>
    </source>
</evidence>
<feature type="domain" description="PI3K/PI4K catalytic" evidence="9">
    <location>
        <begin position="2065"/>
        <end position="2378"/>
    </location>
</feature>
<evidence type="ECO:0000256" key="7">
    <source>
        <dbReference type="ARBA" id="ARBA00048679"/>
    </source>
</evidence>
<dbReference type="GO" id="GO:0005524">
    <property type="term" value="F:ATP binding"/>
    <property type="evidence" value="ECO:0007669"/>
    <property type="project" value="UniProtKB-KW"/>
</dbReference>
<dbReference type="SMART" id="SM01343">
    <property type="entry name" value="FATC"/>
    <property type="match status" value="1"/>
</dbReference>
<dbReference type="Pfam" id="PF00454">
    <property type="entry name" value="PI3_PI4_kinase"/>
    <property type="match status" value="1"/>
</dbReference>
<dbReference type="SMART" id="SM00146">
    <property type="entry name" value="PI3Kc"/>
    <property type="match status" value="1"/>
</dbReference>
<evidence type="ECO:0000259" key="9">
    <source>
        <dbReference type="PROSITE" id="PS50290"/>
    </source>
</evidence>
<dbReference type="InterPro" id="IPR000403">
    <property type="entry name" value="PI3/4_kinase_cat_dom"/>
</dbReference>
<keyword evidence="3" id="KW-0677">Repeat</keyword>
<dbReference type="Pfam" id="PF02260">
    <property type="entry name" value="FATC"/>
    <property type="match status" value="1"/>
</dbReference>
<dbReference type="EC" id="2.7.11.1" evidence="8"/>
<gene>
    <name evidence="12" type="ORF">PSON_ATCC_30995.1.T0760129</name>
</gene>
<proteinExistence type="inferred from homology"/>
<dbReference type="OrthoDB" id="309331at2759"/>
<dbReference type="FunFam" id="1.10.1070.11:FF:000057">
    <property type="entry name" value="PIKK family atypical protein kinase"/>
    <property type="match status" value="1"/>
</dbReference>
<dbReference type="PROSITE" id="PS51189">
    <property type="entry name" value="FAT"/>
    <property type="match status" value="1"/>
</dbReference>
<dbReference type="SMART" id="SM01346">
    <property type="entry name" value="DUF3385"/>
    <property type="match status" value="1"/>
</dbReference>
<keyword evidence="2 8" id="KW-0808">Transferase</keyword>
<evidence type="ECO:0000256" key="8">
    <source>
        <dbReference type="RuleBase" id="RU364109"/>
    </source>
</evidence>
<dbReference type="Pfam" id="PF08771">
    <property type="entry name" value="FRB_dom"/>
    <property type="match status" value="1"/>
</dbReference>
<dbReference type="FunFam" id="3.30.1010.10:FF:000006">
    <property type="entry name" value="Serine/threonine-protein kinase TOR"/>
    <property type="match status" value="1"/>
</dbReference>
<dbReference type="GO" id="GO:0031931">
    <property type="term" value="C:TORC1 complex"/>
    <property type="evidence" value="ECO:0007669"/>
    <property type="project" value="TreeGrafter"/>
</dbReference>
<evidence type="ECO:0000256" key="3">
    <source>
        <dbReference type="ARBA" id="ARBA00022737"/>
    </source>
</evidence>
<dbReference type="Pfam" id="PF11865">
    <property type="entry name" value="mTOR_dom"/>
    <property type="match status" value="2"/>
</dbReference>
<dbReference type="GO" id="GO:0005634">
    <property type="term" value="C:nucleus"/>
    <property type="evidence" value="ECO:0007669"/>
    <property type="project" value="TreeGrafter"/>
</dbReference>
<sequence length="2486" mass="289277">MQKPELQRIFKDLAAKVPNEQKEKAAQELQSVYYKYIQQSDELFNKIQKLINSSEIHEKFGGILALDQLTSTVQEAQVLTFVNKFIPNVSGQFIYNDEKFLRKSAEVFGKLLRLGGTKIAQVVDAHFLEAQKQLRSEKYKLAGVLILKEILNEAASITFNKLFQTMQTDRNFTLIHGAIRSKQQSLREAALDLFSEIVKQIAQREQSYQDYLVKIYTDEIESKKKSKEEEYIHGNIMMIKILLTYAKQDIFLQSQIKDQGEYVLSKKDHKSTIINKAVIETLPILAKHAKHQSVQEFMEQSIQFLLSQTIQARTVKDKSLSYMTLAMLISFLNENMLQDLIKKVIQHIRQELLQKNFCVEMIHCLQVIFQNYTRKFAEFTSIDVLVDQILLNGLHPQSVQFLNQLCKLQPRQSDFIQQKLLQTIAAILLRKIINFVNPKQQNFDSSILNDFQGYLQKALTTTEFRSPEATANAIQTLSTFSFDIQDSLAIFVKDAVLPNLANSNPIIRKATAKAGCLLYIKKGRSMGQQMISKNVMYEILDKFMNVAISDTEQDIRQTMLASLNENFDPYLNSPNNLRKLFLCMNDPISEVQEIALTILCRLSILNPSEIIPFLKKTLFEYLQTLTFDSNQPEKQTINKLYLLTSLIKHGRTIVQPYTNNIAKVIQQHLKNPNTSAIVTSYLLQAFAQLTETANQEILVNLKEVFDIIITAMQDKSSTLKREAAVKSLNLIIKNTGFVVLPYYRFPNLMEVIFQLIRTETIPEMRQECLKLLGNLGAVDSFIYKSVQGVPTKQKFKFLKNYQNALNSVSSSELMNEVRGYSEDLILIGNFSTKMFLHLGKLKMQTDQDTLLYQNNNLLIPKSVTLDTQSHYQQAINSQDIEELFQQVPVIQLNDIDYYSKVTLKTLLQILLDPSLSNNHELALETIMWIIGTLKAKTASYLNYLIPVFARLLQRNEEMREKVLTSLQKVIHLCGIQFNPQYIDQVIACVMLFCQGQESSKLVLIGLEIMETLIKSSKQHLRHKVEPLVRLINSEISQFEEEKDLVRKGIKIYILLENLLDSQLHMFIPFMCKLLSKEVSSVLLEVRKDIINLFVSLSRKCPTTVQYLSLIVNSLLNLVELSAKTQQQLEMHQTVLNCIVNLIFQHKNLMLVYLPMIHLQVQKYKIHHQQYQRLVEIFLMYGNLEDLNNLLDEDCKAIEQLFPSQYTSYYTTEPNAPMYKKIEPDELVAKFDTEQRKLKEEWQEWMRNTSVELLKLSPFLVLSPCSSIAEMYQTLAYELFNIAFDSAWYFLNDKHKEQMVQHLVRVIKADNIPLQISQTILNLAEFMQHDKEGLQIDISSLGELAEKCMAYAKALYYREHEFETASSKAIQSLISLYTNLGLQESANGLLTYAKQSLKIQVQNTDYERLKKWDEALQEYRQQQLKYENDQRKDLIIKLLVPKMRCLNALMQWQTLIGQADDIFKNNNEEVKQKEIAHLAANAAMHLGQWDKLAIYNEQVNAEELDKPFWKAAVCISKGQLEEAKVQVKKSREKLDGQVTGLLQESYDRAQDGVLKLQQLVEMEEIIEIKLFENKVQRAAQENVGQYSYIKLQDELEIRKKKLKDIWHDRLSGAPKDIDVWYRLLSTRQLYLPKVHNLDIWIKFAKLCLKRQKMVLCKSTIEILKEQFQNQGQATLPVTLHIFNMQFEYVHAKHEIQILDQVREYFTNQEQISSIDSKLKAKTFFTLGKWAYERAESPNDLEQITKQFDESLQYNSTYAKAWHYYGLCNFEVIEQQENRQSMNAHVFAAVKGFLKSISLGSRDIKKGRYILQDTLRLLSLIFKYGMDAAISDEFRQNYKQIDVIAWIDVIPQILARIQIQNPIIQQLLQDLLIHISRIHPQALIYPLTVACKSKNQIKRLQVLKILDDMKKHSPILVNEALIISEELNRTAILLKEAWREGIQEAWTSFSQDKNKMHVERILRGLHDNMRVKLESLSEISFHQTYGQEIFEAEAWLQRYLRTEDQVCLCVAFDIYTRIYHKVQKSLEKMKKVHLENVSPKLLATQNCEISIPGLYKPNKQLITINGFAPRLDVLSSKQHPRQVKMFGNDSKEYHFLLKGHEDLRQDERVMQLFSLVNRLLTNDTETERKDLTITRYSVIPLSHNTGLLGWVQNCDTLQQLVREYRDKYAIRPNAESNLMEQFCPQYQNLPLPNKVEIYRHILENTRGEDLQKVLWIKSPNSEVWLERRINYTRSLATMSMVGYILGLGDRHPSNFMLQRLTGKIVHIDFGDCFEVAMKREKYPERVPFRLTRMLVKAMEACGIEGVYRHTCNVVMRVLRENKESLLAVLDSFVYDPLLTWRLLNAQDHKPKKEARNVDLHKQIPQQMINQLNDKEMNQEKSLIQAIPEAKRRGSIIDDGKQQQILKRKESGREKEIYFEFADEEREIPDDLQNQKGLEVIERIKKKLQGRDFKEHEVLSTENQVNQLILQATNHENIAQAYLGWCPFW</sequence>
<dbReference type="GO" id="GO:0004674">
    <property type="term" value="F:protein serine/threonine kinase activity"/>
    <property type="evidence" value="ECO:0007669"/>
    <property type="project" value="UniProtKB-KW"/>
</dbReference>
<dbReference type="Pfam" id="PF23593">
    <property type="entry name" value="HEAT_ATR"/>
    <property type="match status" value="1"/>
</dbReference>
<dbReference type="InterPro" id="IPR024585">
    <property type="entry name" value="mTOR_dom"/>
</dbReference>
<dbReference type="GO" id="GO:0031929">
    <property type="term" value="P:TOR signaling"/>
    <property type="evidence" value="ECO:0007669"/>
    <property type="project" value="TreeGrafter"/>
</dbReference>
<comment type="catalytic activity">
    <reaction evidence="8">
        <text>L-threonyl-[protein] + ATP = O-phospho-L-threonyl-[protein] + ADP + H(+)</text>
        <dbReference type="Rhea" id="RHEA:46608"/>
        <dbReference type="Rhea" id="RHEA-COMP:11060"/>
        <dbReference type="Rhea" id="RHEA-COMP:11605"/>
        <dbReference type="ChEBI" id="CHEBI:15378"/>
        <dbReference type="ChEBI" id="CHEBI:30013"/>
        <dbReference type="ChEBI" id="CHEBI:30616"/>
        <dbReference type="ChEBI" id="CHEBI:61977"/>
        <dbReference type="ChEBI" id="CHEBI:456216"/>
        <dbReference type="EC" id="2.7.11.1"/>
    </reaction>
</comment>
<evidence type="ECO:0000259" key="11">
    <source>
        <dbReference type="PROSITE" id="PS51190"/>
    </source>
</evidence>
<dbReference type="PANTHER" id="PTHR11139:SF9">
    <property type="entry name" value="SERINE_THREONINE-PROTEIN KINASE MTOR"/>
    <property type="match status" value="1"/>
</dbReference>
<dbReference type="GO" id="GO:0031932">
    <property type="term" value="C:TORC2 complex"/>
    <property type="evidence" value="ECO:0007669"/>
    <property type="project" value="TreeGrafter"/>
</dbReference>